<accession>A0ABV9Y2F2</accession>
<feature type="transmembrane region" description="Helical" evidence="1">
    <location>
        <begin position="30"/>
        <end position="47"/>
    </location>
</feature>
<evidence type="ECO:0000256" key="1">
    <source>
        <dbReference type="SAM" id="Phobius"/>
    </source>
</evidence>
<organism evidence="2 3">
    <name type="scientific">Saccharothrix xinjiangensis</name>
    <dbReference type="NCBI Taxonomy" id="204798"/>
    <lineage>
        <taxon>Bacteria</taxon>
        <taxon>Bacillati</taxon>
        <taxon>Actinomycetota</taxon>
        <taxon>Actinomycetes</taxon>
        <taxon>Pseudonocardiales</taxon>
        <taxon>Pseudonocardiaceae</taxon>
        <taxon>Saccharothrix</taxon>
    </lineage>
</organism>
<name>A0ABV9Y2F2_9PSEU</name>
<comment type="caution">
    <text evidence="2">The sequence shown here is derived from an EMBL/GenBank/DDBJ whole genome shotgun (WGS) entry which is preliminary data.</text>
</comment>
<gene>
    <name evidence="2" type="ORF">ACFPFM_18405</name>
</gene>
<keyword evidence="1" id="KW-0472">Membrane</keyword>
<sequence length="78" mass="8418">MLAYVVAVQVLAYAVLLATAVTTPVPTWPWTWLGVLVVASVVHLEAAQGIERVRELAAEGTPYTHLQSVIRTTRMCGA</sequence>
<dbReference type="EMBL" id="JBHSJB010000017">
    <property type="protein sequence ID" value="MFC5055720.1"/>
    <property type="molecule type" value="Genomic_DNA"/>
</dbReference>
<evidence type="ECO:0000313" key="2">
    <source>
        <dbReference type="EMBL" id="MFC5055720.1"/>
    </source>
</evidence>
<keyword evidence="1" id="KW-1133">Transmembrane helix</keyword>
<keyword evidence="1" id="KW-0812">Transmembrane</keyword>
<keyword evidence="3" id="KW-1185">Reference proteome</keyword>
<reference evidence="3" key="1">
    <citation type="journal article" date="2019" name="Int. J. Syst. Evol. Microbiol.">
        <title>The Global Catalogue of Microorganisms (GCM) 10K type strain sequencing project: providing services to taxonomists for standard genome sequencing and annotation.</title>
        <authorList>
            <consortium name="The Broad Institute Genomics Platform"/>
            <consortium name="The Broad Institute Genome Sequencing Center for Infectious Disease"/>
            <person name="Wu L."/>
            <person name="Ma J."/>
        </authorList>
    </citation>
    <scope>NUCLEOTIDE SEQUENCE [LARGE SCALE GENOMIC DNA]</scope>
    <source>
        <strain evidence="3">KCTC 12848</strain>
    </source>
</reference>
<dbReference type="RefSeq" id="WP_344041862.1">
    <property type="nucleotide sequence ID" value="NZ_BAAAKE010000030.1"/>
</dbReference>
<evidence type="ECO:0000313" key="3">
    <source>
        <dbReference type="Proteomes" id="UP001595833"/>
    </source>
</evidence>
<protein>
    <submittedName>
        <fullName evidence="2">Uncharacterized protein</fullName>
    </submittedName>
</protein>
<dbReference type="Proteomes" id="UP001595833">
    <property type="component" value="Unassembled WGS sequence"/>
</dbReference>
<proteinExistence type="predicted"/>